<dbReference type="GO" id="GO:0005524">
    <property type="term" value="F:ATP binding"/>
    <property type="evidence" value="ECO:0007669"/>
    <property type="project" value="InterPro"/>
</dbReference>
<dbReference type="Gene3D" id="3.40.50.10810">
    <property type="entry name" value="Tandem AAA-ATPase domain"/>
    <property type="match status" value="1"/>
</dbReference>
<keyword evidence="4" id="KW-1185">Reference proteome</keyword>
<dbReference type="Proteomes" id="UP000261520">
    <property type="component" value="Unplaced"/>
</dbReference>
<feature type="domain" description="SNF2 N-terminal" evidence="2">
    <location>
        <begin position="47"/>
        <end position="73"/>
    </location>
</feature>
<protein>
    <recommendedName>
        <fullName evidence="2">SNF2 N-terminal domain-containing protein</fullName>
    </recommendedName>
</protein>
<reference evidence="3" key="2">
    <citation type="submission" date="2025-09" db="UniProtKB">
        <authorList>
            <consortium name="Ensembl"/>
        </authorList>
    </citation>
    <scope>IDENTIFICATION</scope>
</reference>
<evidence type="ECO:0000313" key="3">
    <source>
        <dbReference type="Ensembl" id="ENSPMGP00000024603.1"/>
    </source>
</evidence>
<sequence length="101" mass="11473">PHSSSLRSRTSSLPSSLLPLHNRPPAASWKKLEDTREYKNGNILREYQLEGVNWLQNCILADEMGLGKTIQSIEDVEKNLAPKQETIIEVGFQSTYIFIKC</sequence>
<proteinExistence type="predicted"/>
<dbReference type="InterPro" id="IPR038718">
    <property type="entry name" value="SNF2-like_sf"/>
</dbReference>
<evidence type="ECO:0000313" key="4">
    <source>
        <dbReference type="Proteomes" id="UP000261520"/>
    </source>
</evidence>
<dbReference type="AlphaFoldDB" id="A0A3B4B586"/>
<reference evidence="3" key="1">
    <citation type="submission" date="2025-08" db="UniProtKB">
        <authorList>
            <consortium name="Ensembl"/>
        </authorList>
    </citation>
    <scope>IDENTIFICATION</scope>
</reference>
<dbReference type="SUPFAM" id="SSF52540">
    <property type="entry name" value="P-loop containing nucleoside triphosphate hydrolases"/>
    <property type="match status" value="1"/>
</dbReference>
<dbReference type="InterPro" id="IPR027417">
    <property type="entry name" value="P-loop_NTPase"/>
</dbReference>
<dbReference type="InterPro" id="IPR000330">
    <property type="entry name" value="SNF2_N"/>
</dbReference>
<feature type="region of interest" description="Disordered" evidence="1">
    <location>
        <begin position="1"/>
        <end position="23"/>
    </location>
</feature>
<organism evidence="3 4">
    <name type="scientific">Periophthalmus magnuspinnatus</name>
    <dbReference type="NCBI Taxonomy" id="409849"/>
    <lineage>
        <taxon>Eukaryota</taxon>
        <taxon>Metazoa</taxon>
        <taxon>Chordata</taxon>
        <taxon>Craniata</taxon>
        <taxon>Vertebrata</taxon>
        <taxon>Euteleostomi</taxon>
        <taxon>Actinopterygii</taxon>
        <taxon>Neopterygii</taxon>
        <taxon>Teleostei</taxon>
        <taxon>Neoteleostei</taxon>
        <taxon>Acanthomorphata</taxon>
        <taxon>Gobiaria</taxon>
        <taxon>Gobiiformes</taxon>
        <taxon>Gobioidei</taxon>
        <taxon>Gobiidae</taxon>
        <taxon>Oxudercinae</taxon>
        <taxon>Periophthalmus</taxon>
    </lineage>
</organism>
<dbReference type="Pfam" id="PF00176">
    <property type="entry name" value="SNF2-rel_dom"/>
    <property type="match status" value="1"/>
</dbReference>
<evidence type="ECO:0000259" key="2">
    <source>
        <dbReference type="Pfam" id="PF00176"/>
    </source>
</evidence>
<dbReference type="InterPro" id="IPR051493">
    <property type="entry name" value="CHD"/>
</dbReference>
<name>A0A3B4B586_9GOBI</name>
<dbReference type="Ensembl" id="ENSPMGT00000026212.1">
    <property type="protein sequence ID" value="ENSPMGP00000024603.1"/>
    <property type="gene ID" value="ENSPMGG00000019850.1"/>
</dbReference>
<dbReference type="PANTHER" id="PTHR46850:SF1">
    <property type="entry name" value="CHROMODOMAIN-HELICASE-DNA-BINDING PROTEIN 9"/>
    <property type="match status" value="1"/>
</dbReference>
<dbReference type="PANTHER" id="PTHR46850">
    <property type="entry name" value="CHROMODOMAIN-HELICASE-DNA-BINDING PROTEIN 9"/>
    <property type="match status" value="1"/>
</dbReference>
<accession>A0A3B4B586</accession>
<evidence type="ECO:0000256" key="1">
    <source>
        <dbReference type="SAM" id="MobiDB-lite"/>
    </source>
</evidence>